<dbReference type="InterPro" id="IPR010982">
    <property type="entry name" value="Lambda_DNA-bd_dom_sf"/>
</dbReference>
<dbReference type="EMBL" id="JAPQFC010000001">
    <property type="protein sequence ID" value="MCY6524022.1"/>
    <property type="molecule type" value="Genomic_DNA"/>
</dbReference>
<dbReference type="SMART" id="SM00530">
    <property type="entry name" value="HTH_XRE"/>
    <property type="match status" value="1"/>
</dbReference>
<reference evidence="2" key="3">
    <citation type="submission" date="2022-12" db="EMBL/GenBank/DDBJ databases">
        <authorList>
            <person name="Kardos G."/>
            <person name="Sarkozi R."/>
            <person name="Laczko L."/>
            <person name="Marton S."/>
            <person name="Makrai L."/>
            <person name="Banyai K."/>
            <person name="Fodor L."/>
        </authorList>
    </citation>
    <scope>NUCLEOTIDE SEQUENCE</scope>
    <source>
        <strain evidence="2">84/14</strain>
    </source>
</reference>
<dbReference type="EMBL" id="LR134515">
    <property type="protein sequence ID" value="VEJ17364.1"/>
    <property type="molecule type" value="Genomic_DNA"/>
</dbReference>
<evidence type="ECO:0000259" key="1">
    <source>
        <dbReference type="PROSITE" id="PS50943"/>
    </source>
</evidence>
<sequence length="97" mass="10936">MSPIGSSWTSFEQEIFDESEIAETQFRIRLILEIIETRQQLGISQRKLEKLSGVKQSMIARVEKGSVNPSLATVLKLLVPLGKTLQIVPLDKNKTVR</sequence>
<dbReference type="Proteomes" id="UP000275510">
    <property type="component" value="Chromosome"/>
</dbReference>
<dbReference type="GO" id="GO:0003677">
    <property type="term" value="F:DNA binding"/>
    <property type="evidence" value="ECO:0007669"/>
    <property type="project" value="InterPro"/>
</dbReference>
<gene>
    <name evidence="3" type="primary">puuR</name>
    <name evidence="3" type="ORF">NCTC10976_01486</name>
    <name evidence="2" type="ORF">OYG11_07255</name>
</gene>
<dbReference type="InterPro" id="IPR001387">
    <property type="entry name" value="Cro/C1-type_HTH"/>
</dbReference>
<dbReference type="AlphaFoldDB" id="A0A223MC73"/>
<dbReference type="Proteomes" id="UP001077788">
    <property type="component" value="Unassembled WGS sequence"/>
</dbReference>
<dbReference type="OrthoDB" id="9792093at2"/>
<dbReference type="SUPFAM" id="SSF47413">
    <property type="entry name" value="lambda repressor-like DNA-binding domains"/>
    <property type="match status" value="1"/>
</dbReference>
<accession>A0A223MC73</accession>
<dbReference type="Gene3D" id="1.10.260.40">
    <property type="entry name" value="lambda repressor-like DNA-binding domains"/>
    <property type="match status" value="1"/>
</dbReference>
<reference evidence="2" key="2">
    <citation type="journal article" date="2021" name="Vet Sci">
        <title>O-Serogroups and Pathovirotypes of Escherichia coli Isolated from Post-Weaning Piglets Showing Diarrhoea and/or Oedema in South Korea.</title>
        <authorList>
            <person name="Byun J.W."/>
            <person name="Moon B.Y."/>
            <person name="Do K.H."/>
            <person name="Lee K."/>
            <person name="Lee H.Y."/>
            <person name="Kim W.I."/>
            <person name="So B."/>
            <person name="Lee W.K."/>
        </authorList>
    </citation>
    <scope>NUCLEOTIDE SEQUENCE</scope>
    <source>
        <strain evidence="2">84/14</strain>
    </source>
</reference>
<proteinExistence type="predicted"/>
<dbReference type="RefSeq" id="WP_005598477.1">
    <property type="nucleotide sequence ID" value="NZ_CBDBSU010000087.1"/>
</dbReference>
<protein>
    <submittedName>
        <fullName evidence="2">Helix-turn-helix domain-containing protein</fullName>
    </submittedName>
    <submittedName>
        <fullName evidence="3">Transcriptional regulator</fullName>
    </submittedName>
</protein>
<reference evidence="3 4" key="1">
    <citation type="submission" date="2018-12" db="EMBL/GenBank/DDBJ databases">
        <authorList>
            <consortium name="Pathogen Informatics"/>
        </authorList>
    </citation>
    <scope>NUCLEOTIDE SEQUENCE [LARGE SCALE GENOMIC DNA]</scope>
    <source>
        <strain evidence="3 4">NCTC10976</strain>
    </source>
</reference>
<feature type="domain" description="HTH cro/C1-type" evidence="1">
    <location>
        <begin position="34"/>
        <end position="88"/>
    </location>
</feature>
<evidence type="ECO:0000313" key="3">
    <source>
        <dbReference type="EMBL" id="VEJ17364.1"/>
    </source>
</evidence>
<dbReference type="CDD" id="cd00093">
    <property type="entry name" value="HTH_XRE"/>
    <property type="match status" value="1"/>
</dbReference>
<dbReference type="GeneID" id="48599608"/>
<dbReference type="OMA" id="ARHEQGI"/>
<dbReference type="Pfam" id="PF01381">
    <property type="entry name" value="HTH_3"/>
    <property type="match status" value="1"/>
</dbReference>
<name>A0A223MC73_ACTPL</name>
<evidence type="ECO:0000313" key="2">
    <source>
        <dbReference type="EMBL" id="MCY6524022.1"/>
    </source>
</evidence>
<evidence type="ECO:0000313" key="4">
    <source>
        <dbReference type="Proteomes" id="UP000275510"/>
    </source>
</evidence>
<dbReference type="PROSITE" id="PS50943">
    <property type="entry name" value="HTH_CROC1"/>
    <property type="match status" value="1"/>
</dbReference>
<organism evidence="3 4">
    <name type="scientific">Actinobacillus pleuropneumoniae</name>
    <name type="common">Haemophilus pleuropneumoniae</name>
    <dbReference type="NCBI Taxonomy" id="715"/>
    <lineage>
        <taxon>Bacteria</taxon>
        <taxon>Pseudomonadati</taxon>
        <taxon>Pseudomonadota</taxon>
        <taxon>Gammaproteobacteria</taxon>
        <taxon>Pasteurellales</taxon>
        <taxon>Pasteurellaceae</taxon>
        <taxon>Actinobacillus</taxon>
    </lineage>
</organism>